<evidence type="ECO:0000313" key="2">
    <source>
        <dbReference type="Proteomes" id="UP000281553"/>
    </source>
</evidence>
<dbReference type="Proteomes" id="UP000281553">
    <property type="component" value="Unassembled WGS sequence"/>
</dbReference>
<sequence>MQILVYDPHVPEGSVLGFGLQQVGHLSYLLAESDVISIHWRPRSLTLQSADLHTDRDHVEPVNLDSAFMDAMKKGELVLTSVKALSVCRDPGSRILRA</sequence>
<evidence type="ECO:0000313" key="1">
    <source>
        <dbReference type="EMBL" id="VDK41650.1"/>
    </source>
</evidence>
<organism evidence="1 2">
    <name type="scientific">Dibothriocephalus latus</name>
    <name type="common">Fish tapeworm</name>
    <name type="synonym">Diphyllobothrium latum</name>
    <dbReference type="NCBI Taxonomy" id="60516"/>
    <lineage>
        <taxon>Eukaryota</taxon>
        <taxon>Metazoa</taxon>
        <taxon>Spiralia</taxon>
        <taxon>Lophotrochozoa</taxon>
        <taxon>Platyhelminthes</taxon>
        <taxon>Cestoda</taxon>
        <taxon>Eucestoda</taxon>
        <taxon>Diphyllobothriidea</taxon>
        <taxon>Diphyllobothriidae</taxon>
        <taxon>Dibothriocephalus</taxon>
    </lineage>
</organism>
<dbReference type="EMBL" id="UYRU01008031">
    <property type="protein sequence ID" value="VDK41650.1"/>
    <property type="molecule type" value="Genomic_DNA"/>
</dbReference>
<dbReference type="AlphaFoldDB" id="A0A3P6QCD9"/>
<proteinExistence type="predicted"/>
<accession>A0A3P6QCD9</accession>
<keyword evidence="2" id="KW-1185">Reference proteome</keyword>
<reference evidence="1 2" key="1">
    <citation type="submission" date="2018-11" db="EMBL/GenBank/DDBJ databases">
        <authorList>
            <consortium name="Pathogen Informatics"/>
        </authorList>
    </citation>
    <scope>NUCLEOTIDE SEQUENCE [LARGE SCALE GENOMIC DNA]</scope>
</reference>
<protein>
    <submittedName>
        <fullName evidence="1">Uncharacterized protein</fullName>
    </submittedName>
</protein>
<dbReference type="Gene3D" id="3.40.50.720">
    <property type="entry name" value="NAD(P)-binding Rossmann-like Domain"/>
    <property type="match status" value="1"/>
</dbReference>
<gene>
    <name evidence="1" type="ORF">DILT_LOCUS1276</name>
</gene>
<name>A0A3P6QCD9_DIBLA</name>